<reference evidence="1 2" key="1">
    <citation type="submission" date="2014-07" db="EMBL/GenBank/DDBJ databases">
        <title>Tepidicaulis marinum gen. nov., sp. nov., a novel marine bacterium denitrifying nitrate to nitrous oxide strictly under microaerobic conditions.</title>
        <authorList>
            <person name="Takeuchi M."/>
            <person name="Yamagishi T."/>
            <person name="Kamagata Y."/>
            <person name="Oshima K."/>
            <person name="Hattori M."/>
            <person name="Katayama T."/>
            <person name="Hanada S."/>
            <person name="Tamaki H."/>
            <person name="Marumo K."/>
            <person name="Maeda H."/>
            <person name="Nedachi M."/>
            <person name="Iwasaki W."/>
            <person name="Suwa Y."/>
            <person name="Sakata S."/>
        </authorList>
    </citation>
    <scope>NUCLEOTIDE SEQUENCE [LARGE SCALE GENOMIC DNA]</scope>
    <source>
        <strain evidence="1 2">MA2</strain>
    </source>
</reference>
<comment type="caution">
    <text evidence="1">The sequence shown here is derived from an EMBL/GenBank/DDBJ whole genome shotgun (WGS) entry which is preliminary data.</text>
</comment>
<dbReference type="Proteomes" id="UP000028702">
    <property type="component" value="Unassembled WGS sequence"/>
</dbReference>
<dbReference type="RefSeq" id="WP_197052882.1">
    <property type="nucleotide sequence ID" value="NZ_BBIO01000007.1"/>
</dbReference>
<protein>
    <submittedName>
        <fullName evidence="1">Conserved protein</fullName>
    </submittedName>
</protein>
<organism evidence="1 2">
    <name type="scientific">Tepidicaulis marinus</name>
    <dbReference type="NCBI Taxonomy" id="1333998"/>
    <lineage>
        <taxon>Bacteria</taxon>
        <taxon>Pseudomonadati</taxon>
        <taxon>Pseudomonadota</taxon>
        <taxon>Alphaproteobacteria</taxon>
        <taxon>Hyphomicrobiales</taxon>
        <taxon>Parvibaculaceae</taxon>
        <taxon>Tepidicaulis</taxon>
    </lineage>
</organism>
<proteinExistence type="predicted"/>
<accession>A0A081BAT0</accession>
<dbReference type="AlphaFoldDB" id="A0A081BAT0"/>
<name>A0A081BAT0_9HYPH</name>
<dbReference type="STRING" id="1333998.M2A_1647"/>
<evidence type="ECO:0000313" key="1">
    <source>
        <dbReference type="EMBL" id="GAK45148.1"/>
    </source>
</evidence>
<keyword evidence="2" id="KW-1185">Reference proteome</keyword>
<sequence>MNDLLAGIPAILASVPDWLSALLSLVGAASAVTALTPTPKDDKWIGKTYRILEILALNIGYARPGQAGPWEK</sequence>
<evidence type="ECO:0000313" key="2">
    <source>
        <dbReference type="Proteomes" id="UP000028702"/>
    </source>
</evidence>
<dbReference type="EMBL" id="BBIO01000007">
    <property type="protein sequence ID" value="GAK45148.1"/>
    <property type="molecule type" value="Genomic_DNA"/>
</dbReference>
<gene>
    <name evidence="1" type="ORF">M2A_1647</name>
</gene>